<dbReference type="HOGENOM" id="CLU_054611_2_0_9"/>
<sequence length="268" mass="30488">MLLPDYHIHTARCGHATGEMWEYVEKALELGLPEMGFADHIPMYWLNDRDRDPGIAMTLESLAEYVAEVERLRVAYPGIPIRLGIEADYVPGFEMELQKILDRYPFDYVLGSVHYIDGWGFDNPAYLDQYKYINIDDLFSRYFGLVWQAARSGLFHVMAHPDLIKKFGYRPQGNLQEVYDKTARIFAEAGVGVEINTAGLRVPAKEIYPAIGLLQACRNYAVPVTTGSDAHEPGQVGYAFDSVRQLLREVGYADVVFRSGNKVNFWTF</sequence>
<dbReference type="AlphaFoldDB" id="R4KTR2"/>
<evidence type="ECO:0000256" key="6">
    <source>
        <dbReference type="ARBA" id="ARBA00023102"/>
    </source>
</evidence>
<evidence type="ECO:0000313" key="10">
    <source>
        <dbReference type="EMBL" id="AGL02991.1"/>
    </source>
</evidence>
<name>R4KTR2_9FIRM</name>
<dbReference type="GO" id="GO:0000105">
    <property type="term" value="P:L-histidine biosynthetic process"/>
    <property type="evidence" value="ECO:0007669"/>
    <property type="project" value="UniProtKB-UniRule"/>
</dbReference>
<keyword evidence="4 8" id="KW-0028">Amino-acid biosynthesis</keyword>
<dbReference type="GO" id="GO:0005737">
    <property type="term" value="C:cytoplasm"/>
    <property type="evidence" value="ECO:0007669"/>
    <property type="project" value="TreeGrafter"/>
</dbReference>
<dbReference type="CDD" id="cd12110">
    <property type="entry name" value="PHP_HisPPase_Hisj_like"/>
    <property type="match status" value="1"/>
</dbReference>
<comment type="similarity">
    <text evidence="2 8">Belongs to the PHP hydrolase family. HisK subfamily.</text>
</comment>
<organism evidence="10 11">
    <name type="scientific">Desulfoscipio gibsoniae DSM 7213</name>
    <dbReference type="NCBI Taxonomy" id="767817"/>
    <lineage>
        <taxon>Bacteria</taxon>
        <taxon>Bacillati</taxon>
        <taxon>Bacillota</taxon>
        <taxon>Clostridia</taxon>
        <taxon>Eubacteriales</taxon>
        <taxon>Desulfallaceae</taxon>
        <taxon>Desulfoscipio</taxon>
    </lineage>
</organism>
<evidence type="ECO:0000256" key="2">
    <source>
        <dbReference type="ARBA" id="ARBA00009152"/>
    </source>
</evidence>
<dbReference type="InterPro" id="IPR004013">
    <property type="entry name" value="PHP_dom"/>
</dbReference>
<dbReference type="NCBIfam" id="NF005596">
    <property type="entry name" value="PRK07328.1"/>
    <property type="match status" value="1"/>
</dbReference>
<dbReference type="OrthoDB" id="9775255at2"/>
<dbReference type="PANTHER" id="PTHR21039">
    <property type="entry name" value="HISTIDINOL PHOSPHATASE-RELATED"/>
    <property type="match status" value="1"/>
</dbReference>
<accession>R4KTR2</accession>
<evidence type="ECO:0000256" key="7">
    <source>
        <dbReference type="ARBA" id="ARBA00049158"/>
    </source>
</evidence>
<dbReference type="KEGG" id="dgi:Desgi_3668"/>
<dbReference type="Proteomes" id="UP000013520">
    <property type="component" value="Chromosome"/>
</dbReference>
<comment type="pathway">
    <text evidence="1 8">Amino-acid biosynthesis; L-histidine biosynthesis; L-histidine from 5-phospho-alpha-D-ribose 1-diphosphate: step 8/9.</text>
</comment>
<dbReference type="EC" id="3.1.3.15" evidence="3 8"/>
<reference evidence="10 11" key="1">
    <citation type="submission" date="2012-01" db="EMBL/GenBank/DDBJ databases">
        <title>Complete sequence of Desulfotomaculum gibsoniae DSM 7213.</title>
        <authorList>
            <consortium name="US DOE Joint Genome Institute"/>
            <person name="Lucas S."/>
            <person name="Han J."/>
            <person name="Lapidus A."/>
            <person name="Cheng J.-F."/>
            <person name="Goodwin L."/>
            <person name="Pitluck S."/>
            <person name="Peters L."/>
            <person name="Ovchinnikova G."/>
            <person name="Teshima H."/>
            <person name="Detter J.C."/>
            <person name="Han C."/>
            <person name="Tapia R."/>
            <person name="Land M."/>
            <person name="Hauser L."/>
            <person name="Kyrpides N."/>
            <person name="Ivanova N."/>
            <person name="Pagani I."/>
            <person name="Parshina S."/>
            <person name="Plugge C."/>
            <person name="Muyzer G."/>
            <person name="Kuever J."/>
            <person name="Ivanova A."/>
            <person name="Nazina T."/>
            <person name="Klenk H.-P."/>
            <person name="Brambilla E."/>
            <person name="Spring S."/>
            <person name="Stams A.F."/>
            <person name="Woyke T."/>
        </authorList>
    </citation>
    <scope>NUCLEOTIDE SEQUENCE [LARGE SCALE GENOMIC DNA]</scope>
    <source>
        <strain evidence="10 11">DSM 7213</strain>
    </source>
</reference>
<dbReference type="EMBL" id="CP003273">
    <property type="protein sequence ID" value="AGL02991.1"/>
    <property type="molecule type" value="Genomic_DNA"/>
</dbReference>
<dbReference type="Pfam" id="PF13263">
    <property type="entry name" value="PHP_C"/>
    <property type="match status" value="1"/>
</dbReference>
<dbReference type="NCBIfam" id="TIGR01856">
    <property type="entry name" value="hisJ_fam"/>
    <property type="match status" value="1"/>
</dbReference>
<dbReference type="eggNOG" id="COG1387">
    <property type="taxonomic scope" value="Bacteria"/>
</dbReference>
<dbReference type="SUPFAM" id="SSF89550">
    <property type="entry name" value="PHP domain-like"/>
    <property type="match status" value="1"/>
</dbReference>
<dbReference type="STRING" id="767817.Desgi_3668"/>
<comment type="catalytic activity">
    <reaction evidence="7 8">
        <text>L-histidinol phosphate + H2O = L-histidinol + phosphate</text>
        <dbReference type="Rhea" id="RHEA:14465"/>
        <dbReference type="ChEBI" id="CHEBI:15377"/>
        <dbReference type="ChEBI" id="CHEBI:43474"/>
        <dbReference type="ChEBI" id="CHEBI:57699"/>
        <dbReference type="ChEBI" id="CHEBI:57980"/>
        <dbReference type="EC" id="3.1.3.15"/>
    </reaction>
</comment>
<keyword evidence="5 8" id="KW-0378">Hydrolase</keyword>
<dbReference type="Pfam" id="PF02811">
    <property type="entry name" value="PHP"/>
    <property type="match status" value="1"/>
</dbReference>
<evidence type="ECO:0000256" key="8">
    <source>
        <dbReference type="RuleBase" id="RU366003"/>
    </source>
</evidence>
<dbReference type="PANTHER" id="PTHR21039:SF0">
    <property type="entry name" value="HISTIDINOL-PHOSPHATASE"/>
    <property type="match status" value="1"/>
</dbReference>
<proteinExistence type="inferred from homology"/>
<evidence type="ECO:0000313" key="11">
    <source>
        <dbReference type="Proteomes" id="UP000013520"/>
    </source>
</evidence>
<protein>
    <recommendedName>
        <fullName evidence="3 8">Histidinol-phosphatase</fullName>
        <shortName evidence="8">HolPase</shortName>
        <ecNumber evidence="3 8">3.1.3.15</ecNumber>
    </recommendedName>
</protein>
<dbReference type="Gene3D" id="3.20.20.140">
    <property type="entry name" value="Metal-dependent hydrolases"/>
    <property type="match status" value="1"/>
</dbReference>
<dbReference type="RefSeq" id="WP_006520381.1">
    <property type="nucleotide sequence ID" value="NC_021184.1"/>
</dbReference>
<dbReference type="UniPathway" id="UPA00031">
    <property type="reaction ID" value="UER00013"/>
</dbReference>
<evidence type="ECO:0000259" key="9">
    <source>
        <dbReference type="Pfam" id="PF02811"/>
    </source>
</evidence>
<dbReference type="InterPro" id="IPR016195">
    <property type="entry name" value="Pol/histidinol_Pase-like"/>
</dbReference>
<evidence type="ECO:0000256" key="5">
    <source>
        <dbReference type="ARBA" id="ARBA00022801"/>
    </source>
</evidence>
<gene>
    <name evidence="10" type="ORF">Desgi_3668</name>
</gene>
<keyword evidence="11" id="KW-1185">Reference proteome</keyword>
<dbReference type="GO" id="GO:0004401">
    <property type="term" value="F:histidinol-phosphatase activity"/>
    <property type="evidence" value="ECO:0007669"/>
    <property type="project" value="UniProtKB-UniRule"/>
</dbReference>
<evidence type="ECO:0000256" key="4">
    <source>
        <dbReference type="ARBA" id="ARBA00022605"/>
    </source>
</evidence>
<evidence type="ECO:0000256" key="3">
    <source>
        <dbReference type="ARBA" id="ARBA00013085"/>
    </source>
</evidence>
<dbReference type="InterPro" id="IPR010140">
    <property type="entry name" value="Histidinol_P_phosphatase_HisJ"/>
</dbReference>
<feature type="domain" description="PHP" evidence="9">
    <location>
        <begin position="5"/>
        <end position="198"/>
    </location>
</feature>
<keyword evidence="6 8" id="KW-0368">Histidine biosynthesis</keyword>
<evidence type="ECO:0000256" key="1">
    <source>
        <dbReference type="ARBA" id="ARBA00004970"/>
    </source>
</evidence>